<sequence length="363" mass="37620">MATGPQATVVPVAIIGAGQSGLAVAWFLKRAGIDPLLLDAGAGPGGAWVHGWDSLRLFSPAEANTLPGWPMPPAADGGFPTRPEVIAYLAAYETRYGFDIRRPVTVTGVSRATDGAGLRLTGPGLNLRAGQVVAATGTWSAPVIPDIEGAGDFQGLMLHSAHYDRPDRFSGLDVLIIGGGNSGAQILADLSGVARCTWITEHPPHLLPDDLDGRALFQRARARAVALSRGDTPPAPLVGGLQSIVMVPPVRAARDRGRLVSAGPIRRLRPRGAELVDGRMVKADAVIWCTGFRPALACLAPLRLANAAGQIAVDGNRALDEPRLWLVGYGDWTGFASATLGGITPSARATAAGIAAACRLGAE</sequence>
<evidence type="ECO:0000313" key="3">
    <source>
        <dbReference type="Proteomes" id="UP000603352"/>
    </source>
</evidence>
<name>A0ABQ1IS98_9PROT</name>
<dbReference type="PRINTS" id="PR00469">
    <property type="entry name" value="PNDRDTASEII"/>
</dbReference>
<dbReference type="Pfam" id="PF13738">
    <property type="entry name" value="Pyr_redox_3"/>
    <property type="match status" value="1"/>
</dbReference>
<comment type="caution">
    <text evidence="2">The sequence shown here is derived from an EMBL/GenBank/DDBJ whole genome shotgun (WGS) entry which is preliminary data.</text>
</comment>
<dbReference type="Proteomes" id="UP000603352">
    <property type="component" value="Unassembled WGS sequence"/>
</dbReference>
<gene>
    <name evidence="2" type="ORF">GCM10011505_35390</name>
</gene>
<dbReference type="GO" id="GO:0004497">
    <property type="term" value="F:monooxygenase activity"/>
    <property type="evidence" value="ECO:0007669"/>
    <property type="project" value="UniProtKB-KW"/>
</dbReference>
<dbReference type="PANTHER" id="PTHR43539:SF78">
    <property type="entry name" value="FLAVIN-CONTAINING MONOOXYGENASE"/>
    <property type="match status" value="1"/>
</dbReference>
<dbReference type="NCBIfam" id="NF040505">
    <property type="entry name" value="ArsO_flavin_mono"/>
    <property type="match status" value="1"/>
</dbReference>
<dbReference type="SUPFAM" id="SSF51905">
    <property type="entry name" value="FAD/NAD(P)-binding domain"/>
    <property type="match status" value="2"/>
</dbReference>
<dbReference type="InterPro" id="IPR036188">
    <property type="entry name" value="FAD/NAD-bd_sf"/>
</dbReference>
<reference evidence="3" key="1">
    <citation type="journal article" date="2019" name="Int. J. Syst. Evol. Microbiol.">
        <title>The Global Catalogue of Microorganisms (GCM) 10K type strain sequencing project: providing services to taxonomists for standard genome sequencing and annotation.</title>
        <authorList>
            <consortium name="The Broad Institute Genomics Platform"/>
            <consortium name="The Broad Institute Genome Sequencing Center for Infectious Disease"/>
            <person name="Wu L."/>
            <person name="Ma J."/>
        </authorList>
    </citation>
    <scope>NUCLEOTIDE SEQUENCE [LARGE SCALE GENOMIC DNA]</scope>
    <source>
        <strain evidence="3">CGMCC 1.10188</strain>
    </source>
</reference>
<dbReference type="RefSeq" id="WP_188580335.1">
    <property type="nucleotide sequence ID" value="NZ_BMDZ01000047.1"/>
</dbReference>
<evidence type="ECO:0000256" key="1">
    <source>
        <dbReference type="ARBA" id="ARBA00023002"/>
    </source>
</evidence>
<organism evidence="2 3">
    <name type="scientific">Tistrella bauzanensis</name>
    <dbReference type="NCBI Taxonomy" id="657419"/>
    <lineage>
        <taxon>Bacteria</taxon>
        <taxon>Pseudomonadati</taxon>
        <taxon>Pseudomonadota</taxon>
        <taxon>Alphaproteobacteria</taxon>
        <taxon>Geminicoccales</taxon>
        <taxon>Geminicoccaceae</taxon>
        <taxon>Tistrella</taxon>
    </lineage>
</organism>
<accession>A0ABQ1IS98</accession>
<protein>
    <submittedName>
        <fullName evidence="2">Monooxygenase</fullName>
    </submittedName>
</protein>
<proteinExistence type="predicted"/>
<keyword evidence="1" id="KW-0560">Oxidoreductase</keyword>
<dbReference type="PANTHER" id="PTHR43539">
    <property type="entry name" value="FLAVIN-BINDING MONOOXYGENASE-LIKE PROTEIN (AFU_ORTHOLOGUE AFUA_4G09220)"/>
    <property type="match status" value="1"/>
</dbReference>
<keyword evidence="2" id="KW-0503">Monooxygenase</keyword>
<dbReference type="EMBL" id="BMDZ01000047">
    <property type="protein sequence ID" value="GGB51228.1"/>
    <property type="molecule type" value="Genomic_DNA"/>
</dbReference>
<dbReference type="Gene3D" id="3.50.50.60">
    <property type="entry name" value="FAD/NAD(P)-binding domain"/>
    <property type="match status" value="1"/>
</dbReference>
<keyword evidence="3" id="KW-1185">Reference proteome</keyword>
<dbReference type="PRINTS" id="PR00368">
    <property type="entry name" value="FADPNR"/>
</dbReference>
<evidence type="ECO:0000313" key="2">
    <source>
        <dbReference type="EMBL" id="GGB51228.1"/>
    </source>
</evidence>
<dbReference type="InterPro" id="IPR050982">
    <property type="entry name" value="Auxin_biosynth/cation_transpt"/>
</dbReference>